<proteinExistence type="predicted"/>
<evidence type="ECO:0000256" key="1">
    <source>
        <dbReference type="SAM" id="SignalP"/>
    </source>
</evidence>
<evidence type="ECO:0000313" key="2">
    <source>
        <dbReference type="EMBL" id="CAK9114647.1"/>
    </source>
</evidence>
<dbReference type="EMBL" id="CAXAMM010044430">
    <property type="protein sequence ID" value="CAK9114647.1"/>
    <property type="molecule type" value="Genomic_DNA"/>
</dbReference>
<organism evidence="2 3">
    <name type="scientific">Durusdinium trenchii</name>
    <dbReference type="NCBI Taxonomy" id="1381693"/>
    <lineage>
        <taxon>Eukaryota</taxon>
        <taxon>Sar</taxon>
        <taxon>Alveolata</taxon>
        <taxon>Dinophyceae</taxon>
        <taxon>Suessiales</taxon>
        <taxon>Symbiodiniaceae</taxon>
        <taxon>Durusdinium</taxon>
    </lineage>
</organism>
<reference evidence="2 3" key="1">
    <citation type="submission" date="2024-02" db="EMBL/GenBank/DDBJ databases">
        <authorList>
            <person name="Chen Y."/>
            <person name="Shah S."/>
            <person name="Dougan E. K."/>
            <person name="Thang M."/>
            <person name="Chan C."/>
        </authorList>
    </citation>
    <scope>NUCLEOTIDE SEQUENCE [LARGE SCALE GENOMIC DNA]</scope>
</reference>
<dbReference type="Proteomes" id="UP001642464">
    <property type="component" value="Unassembled WGS sequence"/>
</dbReference>
<name>A0ABP0SQI5_9DINO</name>
<keyword evidence="3" id="KW-1185">Reference proteome</keyword>
<accession>A0ABP0SQI5</accession>
<evidence type="ECO:0000313" key="3">
    <source>
        <dbReference type="Proteomes" id="UP001642464"/>
    </source>
</evidence>
<feature type="signal peptide" evidence="1">
    <location>
        <begin position="1"/>
        <end position="19"/>
    </location>
</feature>
<keyword evidence="1" id="KW-0732">Signal</keyword>
<sequence>MAVVLAVMLAVLLWGNVESQGTVLVKNLGKHNEMRLGVHETGHLIYDGVGLKAFNADPLLEAGAVDAIGTVGRTREGWGVQAVLDDGADTVIDLFSNNWNNSAVEAQPIVVSPVDGRAFCQVDGADAFTVKHVFDKGSSSDRVFDITISITNTSPETWKSLAYRRIADIDPGSSAGIAHRYSTGAFNTSDAVTLLASYNGILCKDAAMVGAACDDVAGKRYVSAGADADDFLDLNQTDPLLEPSVNRSVELGYRIFETTEGVGLDIDVALPNGGLRPGRSVTFKAVVGAAPFLSDLTTSLNGLDVGIRMGSANTDHSGLAYGFGFVGNKGSWPNPTDDICRMLGCSAECHGKMRGFDSSFNPIKTSGANPGCQICDLEFDSLWLDNLSKDPEPLKPQRLSVYNSAGVVDCSNSYAFAILWPDKSRHFVAPMKQDSGSVCVVDWEGVFDKPSDLNKKFKIVFGLNKIHLNEQGNRVRNTRIWVDDASKAVVDHVITIEELTEPAYIVSEFSVIEKDDVRNGYEATVVLSEGLYSRFGDDFSQSCSFPSQINVKLDGKAGAETNPECTKVCTQTSSGDDSATFKCDLDINDVGTCGVELTANFRMGMAVEIPFQSAFFGGSLPTGAEQDWCFHGEILDYMVNSCNAPVPGRPMVRNLPFTLLLSKTGDVGDTTENQGNELTQLIVTIDGPPDFVACEGFTPTAQMVLPVRVDGFDQQKMQDFLIDLADDLAAPVDDTYPAFALRVPISTVNGDTMELVAGSVDVGCDGSVEGENYAIPDNGVVALCFKLVTTTCQPMNLFSGSNGAQDTCEFNKVGFADVEVETCCEFAELKRTVVPDSPIFTENCPDPDNQVDVTPDFDISFRAFCPDPTAGDNLYLNADMAVQVEIAGLAGDETDVSTSLVVDEIEVELYDYDDDGKEISYGYRYFARQWKTRFMDDPSDSYYDDGHFCRVAPTINSDGTPNAISDFGISEYNPTPNTCVPFYRVSQNQNPLTLNQAAPYDDDYKGYVNCQPMSERNIDRFIFVPNKWIYDRFEGVRGFMRINATATLTGCDDPTTRRRVLRNGDRDLQPADIPRVVFAQQEFKLVNDDDFATCGGRSKKKCKKQCQWVSYLAGDNTRSSGCMTKTTLDSYECSEVLDSKSCGAHSGCSWNGKSCVEAPTECSDYTQPKTCNKDKYNVGTQCKWVSTVGCMEKAEIDLMACEELPGNGLCTASPQKCMVKKKKCMANTEAASVSECGDYTKKMGKKKCNRDEYQ</sequence>
<protein>
    <submittedName>
        <fullName evidence="2">Volume-regulated anion channel subunit LRRC8E</fullName>
    </submittedName>
</protein>
<comment type="caution">
    <text evidence="2">The sequence shown here is derived from an EMBL/GenBank/DDBJ whole genome shotgun (WGS) entry which is preliminary data.</text>
</comment>
<feature type="non-terminal residue" evidence="2">
    <location>
        <position position="1254"/>
    </location>
</feature>
<feature type="chain" id="PRO_5046099697" evidence="1">
    <location>
        <begin position="20"/>
        <end position="1254"/>
    </location>
</feature>
<gene>
    <name evidence="2" type="ORF">SCF082_LOCUS53093</name>
</gene>